<dbReference type="EMBL" id="FODV01000025">
    <property type="protein sequence ID" value="SEP23952.1"/>
    <property type="molecule type" value="Genomic_DNA"/>
</dbReference>
<proteinExistence type="predicted"/>
<protein>
    <submittedName>
        <fullName evidence="2">Molybdenum cofactor synthesis domain-containing protein</fullName>
    </submittedName>
</protein>
<dbReference type="InterPro" id="IPR001453">
    <property type="entry name" value="MoaB/Mog_dom"/>
</dbReference>
<dbReference type="SMART" id="SM00852">
    <property type="entry name" value="MoCF_biosynth"/>
    <property type="match status" value="1"/>
</dbReference>
<dbReference type="Proteomes" id="UP000199126">
    <property type="component" value="Unassembled WGS sequence"/>
</dbReference>
<accession>A0A1H8W8H6</accession>
<dbReference type="RefSeq" id="WP_089827667.1">
    <property type="nucleotide sequence ID" value="NZ_FODV01000025.1"/>
</dbReference>
<reference evidence="3" key="1">
    <citation type="submission" date="2016-10" db="EMBL/GenBank/DDBJ databases">
        <authorList>
            <person name="Varghese N."/>
            <person name="Submissions S."/>
        </authorList>
    </citation>
    <scope>NUCLEOTIDE SEQUENCE [LARGE SCALE GENOMIC DNA]</scope>
    <source>
        <strain evidence="3">CGMCC 1.10121</strain>
    </source>
</reference>
<dbReference type="AlphaFoldDB" id="A0A1H8W8H6"/>
<evidence type="ECO:0000313" key="2">
    <source>
        <dbReference type="EMBL" id="SEP23952.1"/>
    </source>
</evidence>
<feature type="domain" description="MoaB/Mog" evidence="1">
    <location>
        <begin position="4"/>
        <end position="177"/>
    </location>
</feature>
<dbReference type="Pfam" id="PF00994">
    <property type="entry name" value="MoCF_biosynth"/>
    <property type="match status" value="1"/>
</dbReference>
<dbReference type="InterPro" id="IPR050101">
    <property type="entry name" value="CinA"/>
</dbReference>
<dbReference type="CDD" id="cd00885">
    <property type="entry name" value="cinA"/>
    <property type="match status" value="1"/>
</dbReference>
<evidence type="ECO:0000313" key="3">
    <source>
        <dbReference type="Proteomes" id="UP000199126"/>
    </source>
</evidence>
<dbReference type="SUPFAM" id="SSF53218">
    <property type="entry name" value="Molybdenum cofactor biosynthesis proteins"/>
    <property type="match status" value="1"/>
</dbReference>
<dbReference type="OrthoDB" id="372037at2157"/>
<dbReference type="PANTHER" id="PTHR13939">
    <property type="entry name" value="NICOTINAMIDE-NUCLEOTIDE AMIDOHYDROLASE PNCC"/>
    <property type="match status" value="1"/>
</dbReference>
<organism evidence="2 3">
    <name type="scientific">Halogranum amylolyticum</name>
    <dbReference type="NCBI Taxonomy" id="660520"/>
    <lineage>
        <taxon>Archaea</taxon>
        <taxon>Methanobacteriati</taxon>
        <taxon>Methanobacteriota</taxon>
        <taxon>Stenosarchaea group</taxon>
        <taxon>Halobacteria</taxon>
        <taxon>Halobacteriales</taxon>
        <taxon>Haloferacaceae</taxon>
    </lineage>
</organism>
<dbReference type="InterPro" id="IPR036425">
    <property type="entry name" value="MoaB/Mog-like_dom_sf"/>
</dbReference>
<sequence length="257" mass="27273">MEVAILTVGDELLAGDTENTNASWLARQITARGATVTRMLTVPDDAALIAETVREWHAAFDAVVVSGGLGGTHDDVTMAAVADAFDRELVVEDDVAADVVETARAYQEANPELVAEYDDLDIDVEAWASTPAGAEPLLNPTGLSPGCVVEDVYVFPGPPDELKPMFEGVADRFGGDLVSETFYTPAPEGAMTGLFRELHDRFDVVVGSYASRGSTPNRVKLSADDEATLAGAVAWLRENADVVDEPSELDGTDARNS</sequence>
<dbReference type="PANTHER" id="PTHR13939:SF0">
    <property type="entry name" value="NMN AMIDOHYDROLASE-LIKE PROTEIN YFAY"/>
    <property type="match status" value="1"/>
</dbReference>
<dbReference type="Gene3D" id="3.40.980.10">
    <property type="entry name" value="MoaB/Mog-like domain"/>
    <property type="match status" value="1"/>
</dbReference>
<gene>
    <name evidence="2" type="ORF">SAMN04487948_12538</name>
</gene>
<name>A0A1H8W8H6_9EURY</name>
<keyword evidence="3" id="KW-1185">Reference proteome</keyword>
<evidence type="ECO:0000259" key="1">
    <source>
        <dbReference type="SMART" id="SM00852"/>
    </source>
</evidence>